<keyword evidence="3" id="KW-1185">Reference proteome</keyword>
<protein>
    <submittedName>
        <fullName evidence="2">Uncharacterized protein</fullName>
    </submittedName>
</protein>
<reference evidence="2" key="1">
    <citation type="journal article" date="2021" name="Nat. Commun.">
        <title>Genetic determinants of endophytism in the Arabidopsis root mycobiome.</title>
        <authorList>
            <person name="Mesny F."/>
            <person name="Miyauchi S."/>
            <person name="Thiergart T."/>
            <person name="Pickel B."/>
            <person name="Atanasova L."/>
            <person name="Karlsson M."/>
            <person name="Huettel B."/>
            <person name="Barry K.W."/>
            <person name="Haridas S."/>
            <person name="Chen C."/>
            <person name="Bauer D."/>
            <person name="Andreopoulos W."/>
            <person name="Pangilinan J."/>
            <person name="LaButti K."/>
            <person name="Riley R."/>
            <person name="Lipzen A."/>
            <person name="Clum A."/>
            <person name="Drula E."/>
            <person name="Henrissat B."/>
            <person name="Kohler A."/>
            <person name="Grigoriev I.V."/>
            <person name="Martin F.M."/>
            <person name="Hacquard S."/>
        </authorList>
    </citation>
    <scope>NUCLEOTIDE SEQUENCE</scope>
    <source>
        <strain evidence="2">MPI-CAGE-CH-0230</strain>
    </source>
</reference>
<name>A0A9P8YBF7_9PEZI</name>
<accession>A0A9P8YBF7</accession>
<organism evidence="2 3">
    <name type="scientific">Microdochium trichocladiopsis</name>
    <dbReference type="NCBI Taxonomy" id="1682393"/>
    <lineage>
        <taxon>Eukaryota</taxon>
        <taxon>Fungi</taxon>
        <taxon>Dikarya</taxon>
        <taxon>Ascomycota</taxon>
        <taxon>Pezizomycotina</taxon>
        <taxon>Sordariomycetes</taxon>
        <taxon>Xylariomycetidae</taxon>
        <taxon>Xylariales</taxon>
        <taxon>Microdochiaceae</taxon>
        <taxon>Microdochium</taxon>
    </lineage>
</organism>
<dbReference type="Proteomes" id="UP000756346">
    <property type="component" value="Unassembled WGS sequence"/>
</dbReference>
<evidence type="ECO:0000313" key="3">
    <source>
        <dbReference type="Proteomes" id="UP000756346"/>
    </source>
</evidence>
<evidence type="ECO:0000313" key="2">
    <source>
        <dbReference type="EMBL" id="KAH7037621.1"/>
    </source>
</evidence>
<feature type="region of interest" description="Disordered" evidence="1">
    <location>
        <begin position="34"/>
        <end position="54"/>
    </location>
</feature>
<evidence type="ECO:0000256" key="1">
    <source>
        <dbReference type="SAM" id="MobiDB-lite"/>
    </source>
</evidence>
<dbReference type="RefSeq" id="XP_046016742.1">
    <property type="nucleotide sequence ID" value="XM_046163211.1"/>
</dbReference>
<proteinExistence type="predicted"/>
<dbReference type="GeneID" id="70192757"/>
<dbReference type="AlphaFoldDB" id="A0A9P8YBF7"/>
<gene>
    <name evidence="2" type="ORF">B0I36DRAFT_68694</name>
</gene>
<comment type="caution">
    <text evidence="2">The sequence shown here is derived from an EMBL/GenBank/DDBJ whole genome shotgun (WGS) entry which is preliminary data.</text>
</comment>
<sequence length="153" mass="16669">MTVHCFRVQYCAAADTFSTEIRFRASLRLSQLHGTLSRHKSSKTPSRTSDGHLISAPRTCDEALAMACDLEASPVSQEPHRRSLRLLTSRQSEISCSMSYNVSGSTWVDLEKYPRNNSDIACRTPYAWAGPAGVTAPGSPAGIGVVYNRTSST</sequence>
<dbReference type="EMBL" id="JAGTJQ010000002">
    <property type="protein sequence ID" value="KAH7037621.1"/>
    <property type="molecule type" value="Genomic_DNA"/>
</dbReference>